<reference evidence="2" key="1">
    <citation type="submission" date="2020-09" db="EMBL/GenBank/DDBJ databases">
        <title>Desulfogranum mesoprofundum gen. nov., sp. nov., a novel mesophilic, sulfate-reducing chemolithoautotroph isolated from a deep-sea hydrothermal vent chimney in the Suiyo Seamount.</title>
        <authorList>
            <person name="Hashimoto Y."/>
            <person name="Nakagawa S."/>
        </authorList>
    </citation>
    <scope>NUCLEOTIDE SEQUENCE</scope>
    <source>
        <strain evidence="2">KT2</strain>
    </source>
</reference>
<feature type="domain" description="Glycosyl transferase family 1" evidence="1">
    <location>
        <begin position="183"/>
        <end position="265"/>
    </location>
</feature>
<protein>
    <recommendedName>
        <fullName evidence="1">Glycosyl transferase family 1 domain-containing protein</fullName>
    </recommendedName>
</protein>
<proteinExistence type="predicted"/>
<dbReference type="GO" id="GO:0016757">
    <property type="term" value="F:glycosyltransferase activity"/>
    <property type="evidence" value="ECO:0007669"/>
    <property type="project" value="InterPro"/>
</dbReference>
<name>A0A8D5FMM7_9BACT</name>
<evidence type="ECO:0000313" key="3">
    <source>
        <dbReference type="Proteomes" id="UP000826725"/>
    </source>
</evidence>
<evidence type="ECO:0000259" key="1">
    <source>
        <dbReference type="Pfam" id="PF00534"/>
    </source>
</evidence>
<sequence>MPVTVCFHRFGPYHMARLAAAATQMDIVGIEFSSHTSEYAWDTVQSEESFRRVVIVPDGDIRTLSKKTQKELIWSALDSISPEVIAINGWATFEALTTLAWAVRNHVPRIIMSESTEWDFQRYGFREQIKKQIISLVQSALVGGTVHVNYLKQLGIPEKKIFMGYDVVDNSYFNRMAKKIRAEKNSSPITRSPYFLTSCRFIKKKNLFRLFDAFARYRKHLKQEGWHMIVLGDGYLRPELEKYRDNLQLKETLHLPGLSNTKNCHITMLLRKSIYNQVRLNSGDW</sequence>
<dbReference type="AlphaFoldDB" id="A0A8D5FMM7"/>
<evidence type="ECO:0000313" key="2">
    <source>
        <dbReference type="EMBL" id="BCL60450.1"/>
    </source>
</evidence>
<accession>A0A8D5FMM7</accession>
<dbReference type="Pfam" id="PF00534">
    <property type="entry name" value="Glycos_transf_1"/>
    <property type="match status" value="1"/>
</dbReference>
<dbReference type="Proteomes" id="UP000826725">
    <property type="component" value="Chromosome"/>
</dbReference>
<dbReference type="KEGG" id="dbk:DGMP_11430"/>
<dbReference type="InterPro" id="IPR001296">
    <property type="entry name" value="Glyco_trans_1"/>
</dbReference>
<keyword evidence="3" id="KW-1185">Reference proteome</keyword>
<organism evidence="2 3">
    <name type="scientific">Desulfomarina profundi</name>
    <dbReference type="NCBI Taxonomy" id="2772557"/>
    <lineage>
        <taxon>Bacteria</taxon>
        <taxon>Pseudomonadati</taxon>
        <taxon>Thermodesulfobacteriota</taxon>
        <taxon>Desulfobulbia</taxon>
        <taxon>Desulfobulbales</taxon>
        <taxon>Desulfobulbaceae</taxon>
        <taxon>Desulfomarina</taxon>
    </lineage>
</organism>
<gene>
    <name evidence="2" type="ORF">DGMP_11430</name>
</gene>
<dbReference type="EMBL" id="AP024086">
    <property type="protein sequence ID" value="BCL60450.1"/>
    <property type="molecule type" value="Genomic_DNA"/>
</dbReference>